<evidence type="ECO:0000256" key="2">
    <source>
        <dbReference type="ARBA" id="ARBA00015313"/>
    </source>
</evidence>
<comment type="subcellular location">
    <subcellularLocation>
        <location evidence="1">Cytoplasm</location>
    </subcellularLocation>
</comment>
<evidence type="ECO:0000256" key="6">
    <source>
        <dbReference type="ARBA" id="ARBA00023186"/>
    </source>
</evidence>
<keyword evidence="9" id="KW-1185">Reference proteome</keyword>
<dbReference type="PANTHER" id="PTHR46594">
    <property type="entry name" value="P-TYPE CATION-TRANSPORTING ATPASE"/>
    <property type="match status" value="1"/>
</dbReference>
<dbReference type="AlphaFoldDB" id="A0A1Z5HW44"/>
<dbReference type="FunFam" id="3.30.70.100:FF:000005">
    <property type="entry name" value="Copper-exporting P-type ATPase A"/>
    <property type="match status" value="1"/>
</dbReference>
<accession>A0A1Z5HW44</accession>
<keyword evidence="5" id="KW-0186">Copper</keyword>
<keyword evidence="6" id="KW-0143">Chaperone</keyword>
<dbReference type="NCBIfam" id="TIGR00003">
    <property type="entry name" value="copper ion binding protein"/>
    <property type="match status" value="1"/>
</dbReference>
<dbReference type="PANTHER" id="PTHR46594:SF4">
    <property type="entry name" value="P-TYPE CATION-TRANSPORTING ATPASE"/>
    <property type="match status" value="1"/>
</dbReference>
<evidence type="ECO:0000256" key="3">
    <source>
        <dbReference type="ARBA" id="ARBA00022490"/>
    </source>
</evidence>
<proteinExistence type="predicted"/>
<dbReference type="InterPro" id="IPR001802">
    <property type="entry name" value="MerP/CopZ"/>
</dbReference>
<comment type="caution">
    <text evidence="8">The sequence shown here is derived from an EMBL/GenBank/DDBJ whole genome shotgun (WGS) entry which is preliminary data.</text>
</comment>
<dbReference type="InterPro" id="IPR006121">
    <property type="entry name" value="HMA_dom"/>
</dbReference>
<dbReference type="PROSITE" id="PS01047">
    <property type="entry name" value="HMA_1"/>
    <property type="match status" value="1"/>
</dbReference>
<gene>
    <name evidence="8" type="ORF">KKC1_28620</name>
</gene>
<organism evidence="8 9">
    <name type="scientific">Calderihabitans maritimus</name>
    <dbReference type="NCBI Taxonomy" id="1246530"/>
    <lineage>
        <taxon>Bacteria</taxon>
        <taxon>Bacillati</taxon>
        <taxon>Bacillota</taxon>
        <taxon>Clostridia</taxon>
        <taxon>Neomoorellales</taxon>
        <taxon>Calderihabitantaceae</taxon>
        <taxon>Calderihabitans</taxon>
    </lineage>
</organism>
<keyword evidence="4" id="KW-0479">Metal-binding</keyword>
<evidence type="ECO:0000313" key="8">
    <source>
        <dbReference type="EMBL" id="GAW93734.1"/>
    </source>
</evidence>
<dbReference type="InterPro" id="IPR017969">
    <property type="entry name" value="Heavy-metal-associated_CS"/>
</dbReference>
<dbReference type="PROSITE" id="PS50846">
    <property type="entry name" value="HMA_2"/>
    <property type="match status" value="1"/>
</dbReference>
<dbReference type="Pfam" id="PF00403">
    <property type="entry name" value="HMA"/>
    <property type="match status" value="1"/>
</dbReference>
<dbReference type="InterPro" id="IPR049740">
    <property type="entry name" value="CopZ"/>
</dbReference>
<keyword evidence="3" id="KW-0963">Cytoplasm</keyword>
<dbReference type="InterPro" id="IPR006122">
    <property type="entry name" value="HMA_Cu_ion-bd"/>
</dbReference>
<dbReference type="RefSeq" id="WP_088554810.1">
    <property type="nucleotide sequence ID" value="NZ_BDGJ01000168.1"/>
</dbReference>
<dbReference type="NCBIfam" id="NF033795">
    <property type="entry name" value="chaper_CopZ_Bs"/>
    <property type="match status" value="1"/>
</dbReference>
<evidence type="ECO:0000259" key="7">
    <source>
        <dbReference type="PROSITE" id="PS50846"/>
    </source>
</evidence>
<dbReference type="OrthoDB" id="9813965at2"/>
<dbReference type="Gene3D" id="3.30.70.100">
    <property type="match status" value="1"/>
</dbReference>
<dbReference type="SUPFAM" id="SSF55008">
    <property type="entry name" value="HMA, heavy metal-associated domain"/>
    <property type="match status" value="1"/>
</dbReference>
<reference evidence="9" key="1">
    <citation type="journal article" date="2017" name="Appl. Environ. Microbiol.">
        <title>Genomic analysis of Calderihabitans maritimus KKC1, a thermophilic hydrogenogenic carboxydotrophic bacterium isolated from marine sediment.</title>
        <authorList>
            <person name="Omae K."/>
            <person name="Yoneda Y."/>
            <person name="Fukuyama Y."/>
            <person name="Yoshida T."/>
            <person name="Sako Y."/>
        </authorList>
    </citation>
    <scope>NUCLEOTIDE SEQUENCE [LARGE SCALE GENOMIC DNA]</scope>
    <source>
        <strain evidence="9">KKC1</strain>
    </source>
</reference>
<dbReference type="Proteomes" id="UP000197032">
    <property type="component" value="Unassembled WGS sequence"/>
</dbReference>
<sequence length="76" mass="8092">MPHCCGPAVETTVLKVEGMSCGHCKNAVENALKALDGVQKAEVDLQSKKVTVTYTPGKVNLDAMKKAIEDAGYEVK</sequence>
<feature type="domain" description="HMA" evidence="7">
    <location>
        <begin position="10"/>
        <end position="76"/>
    </location>
</feature>
<dbReference type="PRINTS" id="PR00946">
    <property type="entry name" value="HGSCAVENGER"/>
</dbReference>
<evidence type="ECO:0000256" key="5">
    <source>
        <dbReference type="ARBA" id="ARBA00023008"/>
    </source>
</evidence>
<dbReference type="GO" id="GO:0005507">
    <property type="term" value="F:copper ion binding"/>
    <property type="evidence" value="ECO:0007669"/>
    <property type="project" value="InterPro"/>
</dbReference>
<evidence type="ECO:0000256" key="1">
    <source>
        <dbReference type="ARBA" id="ARBA00004496"/>
    </source>
</evidence>
<dbReference type="EMBL" id="BDGJ01000168">
    <property type="protein sequence ID" value="GAW93734.1"/>
    <property type="molecule type" value="Genomic_DNA"/>
</dbReference>
<dbReference type="InterPro" id="IPR036163">
    <property type="entry name" value="HMA_dom_sf"/>
</dbReference>
<protein>
    <recommendedName>
        <fullName evidence="2">Copper chaperone CopZ</fullName>
    </recommendedName>
</protein>
<name>A0A1Z5HW44_9FIRM</name>
<evidence type="ECO:0000256" key="4">
    <source>
        <dbReference type="ARBA" id="ARBA00022723"/>
    </source>
</evidence>
<dbReference type="GO" id="GO:0005737">
    <property type="term" value="C:cytoplasm"/>
    <property type="evidence" value="ECO:0007669"/>
    <property type="project" value="UniProtKB-SubCell"/>
</dbReference>
<dbReference type="CDD" id="cd00371">
    <property type="entry name" value="HMA"/>
    <property type="match status" value="1"/>
</dbReference>
<evidence type="ECO:0000313" key="9">
    <source>
        <dbReference type="Proteomes" id="UP000197032"/>
    </source>
</evidence>